<dbReference type="InterPro" id="IPR025339">
    <property type="entry name" value="DUF4245"/>
</dbReference>
<evidence type="ECO:0000313" key="3">
    <source>
        <dbReference type="Proteomes" id="UP001146469"/>
    </source>
</evidence>
<dbReference type="EMBL" id="JAKMUT010000003">
    <property type="protein sequence ID" value="MCZ9289488.1"/>
    <property type="molecule type" value="Genomic_DNA"/>
</dbReference>
<dbReference type="Pfam" id="PF14030">
    <property type="entry name" value="DUF4245"/>
    <property type="match status" value="1"/>
</dbReference>
<reference evidence="2" key="1">
    <citation type="submission" date="2022-02" db="EMBL/GenBank/DDBJ databases">
        <title>Corynebacterium sp. from urogenital microbiome.</title>
        <authorList>
            <person name="Cappelli E.A."/>
            <person name="Ribeiro T.G."/>
            <person name="Peixe L."/>
        </authorList>
    </citation>
    <scope>NUCLEOTIDE SEQUENCE</scope>
    <source>
        <strain evidence="2">C8Ua_174</strain>
    </source>
</reference>
<keyword evidence="3" id="KW-1185">Reference proteome</keyword>
<sequence>MAGVQIQKPRAFQSTKDIVLSLVVLLVAMFLTVGFTGLCSFNPGEADRSGPVQEVDADTVLQMDARTFDFPIRNPEMPEGWVANSARRVMVGGEPSSLVGWVINGESYISLTQTGADFKAASKPDDSVREETGTETTGDVEWHVFTGEDARPLWVADLGDVRLAIEAMASHEQTRTAAEKIAATQPIDVTDAR</sequence>
<evidence type="ECO:0000313" key="2">
    <source>
        <dbReference type="EMBL" id="MCZ9289488.1"/>
    </source>
</evidence>
<keyword evidence="1" id="KW-0472">Membrane</keyword>
<name>A0A9X3RGB4_9CORY</name>
<dbReference type="Proteomes" id="UP001146469">
    <property type="component" value="Unassembled WGS sequence"/>
</dbReference>
<comment type="caution">
    <text evidence="2">The sequence shown here is derived from an EMBL/GenBank/DDBJ whole genome shotgun (WGS) entry which is preliminary data.</text>
</comment>
<accession>A0A9X3RGB4</accession>
<evidence type="ECO:0000256" key="1">
    <source>
        <dbReference type="SAM" id="Phobius"/>
    </source>
</evidence>
<organism evidence="2 3">
    <name type="scientific">Corynebacterium evansiae</name>
    <dbReference type="NCBI Taxonomy" id="2913499"/>
    <lineage>
        <taxon>Bacteria</taxon>
        <taxon>Bacillati</taxon>
        <taxon>Actinomycetota</taxon>
        <taxon>Actinomycetes</taxon>
        <taxon>Mycobacteriales</taxon>
        <taxon>Corynebacteriaceae</taxon>
        <taxon>Corynebacterium</taxon>
    </lineage>
</organism>
<keyword evidence="1" id="KW-1133">Transmembrane helix</keyword>
<protein>
    <submittedName>
        <fullName evidence="2">DUF4245 domain-containing protein</fullName>
    </submittedName>
</protein>
<gene>
    <name evidence="2" type="ORF">L8V00_04595</name>
</gene>
<keyword evidence="1" id="KW-0812">Transmembrane</keyword>
<dbReference type="AlphaFoldDB" id="A0A9X3RGB4"/>
<proteinExistence type="predicted"/>
<dbReference type="RefSeq" id="WP_269944328.1">
    <property type="nucleotide sequence ID" value="NZ_JAKMUT010000003.1"/>
</dbReference>
<feature type="transmembrane region" description="Helical" evidence="1">
    <location>
        <begin position="18"/>
        <end position="38"/>
    </location>
</feature>